<reference evidence="1" key="1">
    <citation type="journal article" date="2015" name="Nature">
        <title>Complex archaea that bridge the gap between prokaryotes and eukaryotes.</title>
        <authorList>
            <person name="Spang A."/>
            <person name="Saw J.H."/>
            <person name="Jorgensen S.L."/>
            <person name="Zaremba-Niedzwiedzka K."/>
            <person name="Martijn J."/>
            <person name="Lind A.E."/>
            <person name="van Eijk R."/>
            <person name="Schleper C."/>
            <person name="Guy L."/>
            <person name="Ettema T.J."/>
        </authorList>
    </citation>
    <scope>NUCLEOTIDE SEQUENCE</scope>
</reference>
<dbReference type="AlphaFoldDB" id="A0A0F9TAV1"/>
<accession>A0A0F9TAV1</accession>
<organism evidence="1">
    <name type="scientific">marine sediment metagenome</name>
    <dbReference type="NCBI Taxonomy" id="412755"/>
    <lineage>
        <taxon>unclassified sequences</taxon>
        <taxon>metagenomes</taxon>
        <taxon>ecological metagenomes</taxon>
    </lineage>
</organism>
<comment type="caution">
    <text evidence="1">The sequence shown here is derived from an EMBL/GenBank/DDBJ whole genome shotgun (WGS) entry which is preliminary data.</text>
</comment>
<proteinExistence type="predicted"/>
<gene>
    <name evidence="1" type="ORF">LCGC14_0351990</name>
</gene>
<sequence>MLHKVDIPETYLLIIAVHGKMGDGELPDFMRMWAQKECRNLGISEKVSKLQNEKMIELKNRLSKVIGSENVNKIEVECKKAGKYLKNTS</sequence>
<dbReference type="EMBL" id="LAZR01000265">
    <property type="protein sequence ID" value="KKN78340.1"/>
    <property type="molecule type" value="Genomic_DNA"/>
</dbReference>
<evidence type="ECO:0000313" key="1">
    <source>
        <dbReference type="EMBL" id="KKN78340.1"/>
    </source>
</evidence>
<name>A0A0F9TAV1_9ZZZZ</name>
<protein>
    <submittedName>
        <fullName evidence="1">Uncharacterized protein</fullName>
    </submittedName>
</protein>